<feature type="coiled-coil region" evidence="1">
    <location>
        <begin position="41"/>
        <end position="71"/>
    </location>
</feature>
<dbReference type="GeneID" id="136084281"/>
<evidence type="ECO:0000313" key="2">
    <source>
        <dbReference type="Proteomes" id="UP001652625"/>
    </source>
</evidence>
<gene>
    <name evidence="3" type="primary">LOC136084281</name>
</gene>
<reference evidence="3" key="1">
    <citation type="submission" date="2025-08" db="UniProtKB">
        <authorList>
            <consortium name="RefSeq"/>
        </authorList>
    </citation>
    <scope>IDENTIFICATION</scope>
</reference>
<keyword evidence="1" id="KW-0175">Coiled coil</keyword>
<dbReference type="Proteomes" id="UP001652625">
    <property type="component" value="Chromosome 08"/>
</dbReference>
<organism evidence="2 3">
    <name type="scientific">Hydra vulgaris</name>
    <name type="common">Hydra</name>
    <name type="synonym">Hydra attenuata</name>
    <dbReference type="NCBI Taxonomy" id="6087"/>
    <lineage>
        <taxon>Eukaryota</taxon>
        <taxon>Metazoa</taxon>
        <taxon>Cnidaria</taxon>
        <taxon>Hydrozoa</taxon>
        <taxon>Hydroidolina</taxon>
        <taxon>Anthoathecata</taxon>
        <taxon>Aplanulata</taxon>
        <taxon>Hydridae</taxon>
        <taxon>Hydra</taxon>
    </lineage>
</organism>
<protein>
    <submittedName>
        <fullName evidence="3">Uncharacterized protein LOC136084281</fullName>
    </submittedName>
</protein>
<evidence type="ECO:0000313" key="3">
    <source>
        <dbReference type="RefSeq" id="XP_065660424.1"/>
    </source>
</evidence>
<name>A0ABM4CFE5_HYDVU</name>
<sequence>MEAFQFNSESRFLSYRKCLTKQSNQAECVKAYTSQKKSLECLQLNRKIRGLQLLNKQLKNKNRKLQQMLHKPANYVSKDENISFYNQESDEKKQQLVLVDALPIIKNPVKSLLPIELEPFIYTKYVDQNQNNKAEPLASDYSLTNEIEEHAICIHSDDSQLQFETPIILNEQVACIETKHDQINKMNGKKSELAILKDVEMPQISHLINHSSSSKIKSDKKENVKKNQVNNTVPPLRTIVSQFLSKQNKDLQDLKKKEYLYEIQKYSEFYFLESLLLEMKNHESNMKNKGFFKSKSKIRKNFINKISQKIRDYIPTFCL</sequence>
<evidence type="ECO:0000256" key="1">
    <source>
        <dbReference type="SAM" id="Coils"/>
    </source>
</evidence>
<dbReference type="RefSeq" id="XP_065660424.1">
    <property type="nucleotide sequence ID" value="XM_065804352.1"/>
</dbReference>
<keyword evidence="2" id="KW-1185">Reference proteome</keyword>
<accession>A0ABM4CFE5</accession>
<proteinExistence type="predicted"/>